<proteinExistence type="predicted"/>
<evidence type="ECO:0000313" key="2">
    <source>
        <dbReference type="EMBL" id="MBO1317492.1"/>
    </source>
</evidence>
<dbReference type="AlphaFoldDB" id="A0A8J7U1G3"/>
<accession>A0A8J7U1G3</accession>
<comment type="caution">
    <text evidence="2">The sequence shown here is derived from an EMBL/GenBank/DDBJ whole genome shotgun (WGS) entry which is preliminary data.</text>
</comment>
<gene>
    <name evidence="2" type="ORF">J3U88_03400</name>
</gene>
<dbReference type="Proteomes" id="UP000664417">
    <property type="component" value="Unassembled WGS sequence"/>
</dbReference>
<sequence length="203" mass="23131">MNEPSSFETFIQSLSENECEVEWFVHPDFGPDGMYGRREITFFLAGDPLPDSALHDTLKQYLIDLLNIPATSTRFLISGEGDITLEGNQLKIKYWWQKAIPFDHPSESYRGEGILTSLKNRLKPSRIPAKRTGIAGLNPRGLWDQKTERRHRPSIIDGTTAINTQVTPNRRSIFQLEKNRIPNHAQSQSQNPHTIPNKKSPNP</sequence>
<name>A0A8J7U1G3_9BACT</name>
<feature type="region of interest" description="Disordered" evidence="1">
    <location>
        <begin position="182"/>
        <end position="203"/>
    </location>
</feature>
<evidence type="ECO:0000313" key="3">
    <source>
        <dbReference type="Proteomes" id="UP000664417"/>
    </source>
</evidence>
<dbReference type="EMBL" id="JAFREP010000002">
    <property type="protein sequence ID" value="MBO1317492.1"/>
    <property type="molecule type" value="Genomic_DNA"/>
</dbReference>
<protein>
    <submittedName>
        <fullName evidence="2">Uncharacterized protein</fullName>
    </submittedName>
</protein>
<keyword evidence="3" id="KW-1185">Reference proteome</keyword>
<evidence type="ECO:0000256" key="1">
    <source>
        <dbReference type="SAM" id="MobiDB-lite"/>
    </source>
</evidence>
<organism evidence="2 3">
    <name type="scientific">Acanthopleuribacter pedis</name>
    <dbReference type="NCBI Taxonomy" id="442870"/>
    <lineage>
        <taxon>Bacteria</taxon>
        <taxon>Pseudomonadati</taxon>
        <taxon>Acidobacteriota</taxon>
        <taxon>Holophagae</taxon>
        <taxon>Acanthopleuribacterales</taxon>
        <taxon>Acanthopleuribacteraceae</taxon>
        <taxon>Acanthopleuribacter</taxon>
    </lineage>
</organism>
<dbReference type="RefSeq" id="WP_207856728.1">
    <property type="nucleotide sequence ID" value="NZ_JAFREP010000002.1"/>
</dbReference>
<feature type="compositionally biased region" description="Polar residues" evidence="1">
    <location>
        <begin position="184"/>
        <end position="203"/>
    </location>
</feature>
<reference evidence="2" key="1">
    <citation type="submission" date="2021-03" db="EMBL/GenBank/DDBJ databases">
        <authorList>
            <person name="Wang G."/>
        </authorList>
    </citation>
    <scope>NUCLEOTIDE SEQUENCE</scope>
    <source>
        <strain evidence="2">KCTC 12899</strain>
    </source>
</reference>